<keyword evidence="2" id="KW-1185">Reference proteome</keyword>
<name>A0A7Y9DLK2_9ACTN</name>
<dbReference type="Proteomes" id="UP000521922">
    <property type="component" value="Unassembled WGS sequence"/>
</dbReference>
<protein>
    <submittedName>
        <fullName evidence="1">Uncharacterized protein</fullName>
    </submittedName>
</protein>
<organism evidence="1 2">
    <name type="scientific">Kineococcus aurantiacus</name>
    <dbReference type="NCBI Taxonomy" id="37633"/>
    <lineage>
        <taxon>Bacteria</taxon>
        <taxon>Bacillati</taxon>
        <taxon>Actinomycetota</taxon>
        <taxon>Actinomycetes</taxon>
        <taxon>Kineosporiales</taxon>
        <taxon>Kineosporiaceae</taxon>
        <taxon>Kineococcus</taxon>
    </lineage>
</organism>
<evidence type="ECO:0000313" key="1">
    <source>
        <dbReference type="EMBL" id="NYD22770.1"/>
    </source>
</evidence>
<gene>
    <name evidence="1" type="ORF">BJ968_002310</name>
</gene>
<sequence length="48" mass="5567">MELDDGRQRFTWNIDVGSVEESHGRLGVAGRRRDVGGRSRLRHLDRFT</sequence>
<reference evidence="1 2" key="1">
    <citation type="submission" date="2020-07" db="EMBL/GenBank/DDBJ databases">
        <title>Sequencing the genomes of 1000 actinobacteria strains.</title>
        <authorList>
            <person name="Klenk H.-P."/>
        </authorList>
    </citation>
    <scope>NUCLEOTIDE SEQUENCE [LARGE SCALE GENOMIC DNA]</scope>
    <source>
        <strain evidence="1 2">DSM 7487</strain>
    </source>
</reference>
<comment type="caution">
    <text evidence="1">The sequence shown here is derived from an EMBL/GenBank/DDBJ whole genome shotgun (WGS) entry which is preliminary data.</text>
</comment>
<accession>A0A7Y9DLK2</accession>
<dbReference type="EMBL" id="JACCBB010000001">
    <property type="protein sequence ID" value="NYD22770.1"/>
    <property type="molecule type" value="Genomic_DNA"/>
</dbReference>
<proteinExistence type="predicted"/>
<evidence type="ECO:0000313" key="2">
    <source>
        <dbReference type="Proteomes" id="UP000521922"/>
    </source>
</evidence>
<dbReference type="AlphaFoldDB" id="A0A7Y9DLK2"/>